<comment type="subcellular location">
    <subcellularLocation>
        <location evidence="2">Secreted</location>
    </subcellularLocation>
</comment>
<evidence type="ECO:0000256" key="7">
    <source>
        <dbReference type="ARBA" id="ARBA00023024"/>
    </source>
</evidence>
<feature type="domain" description="GH18" evidence="13">
    <location>
        <begin position="46"/>
        <end position="410"/>
    </location>
</feature>
<comment type="similarity">
    <text evidence="3">Belongs to the glycosyl hydrolase 18 family. Chitinase class V subfamily.</text>
</comment>
<dbReference type="PANTHER" id="PTHR11177:SF402">
    <property type="entry name" value="CHITINASE"/>
    <property type="match status" value="1"/>
</dbReference>
<keyword evidence="9 11" id="KW-0326">Glycosidase</keyword>
<evidence type="ECO:0000256" key="6">
    <source>
        <dbReference type="ARBA" id="ARBA00022801"/>
    </source>
</evidence>
<dbReference type="Gene3D" id="3.10.50.10">
    <property type="match status" value="1"/>
</dbReference>
<keyword evidence="6 11" id="KW-0378">Hydrolase</keyword>
<dbReference type="InterPro" id="IPR017853">
    <property type="entry name" value="GH"/>
</dbReference>
<dbReference type="GeneID" id="85313428"/>
<dbReference type="GO" id="GO:0000272">
    <property type="term" value="P:polysaccharide catabolic process"/>
    <property type="evidence" value="ECO:0007669"/>
    <property type="project" value="UniProtKB-KW"/>
</dbReference>
<dbReference type="EC" id="3.2.1.14" evidence="4"/>
<keyword evidence="10" id="KW-0624">Polysaccharide degradation</keyword>
<evidence type="ECO:0000256" key="3">
    <source>
        <dbReference type="ARBA" id="ARBA00008682"/>
    </source>
</evidence>
<dbReference type="InterPro" id="IPR029476">
    <property type="entry name" value="DNase_NucA_NucB"/>
</dbReference>
<dbReference type="PROSITE" id="PS01095">
    <property type="entry name" value="GH18_1"/>
    <property type="match status" value="1"/>
</dbReference>
<dbReference type="GO" id="GO:0008061">
    <property type="term" value="F:chitin binding"/>
    <property type="evidence" value="ECO:0007669"/>
    <property type="project" value="InterPro"/>
</dbReference>
<dbReference type="PROSITE" id="PS51910">
    <property type="entry name" value="GH18_2"/>
    <property type="match status" value="1"/>
</dbReference>
<dbReference type="SUPFAM" id="SSF54556">
    <property type="entry name" value="Chitinase insertion domain"/>
    <property type="match status" value="1"/>
</dbReference>
<reference evidence="14" key="1">
    <citation type="submission" date="2023-06" db="EMBL/GenBank/DDBJ databases">
        <title>Genome-scale phylogeny and comparative genomics of the fungal order Sordariales.</title>
        <authorList>
            <consortium name="Lawrence Berkeley National Laboratory"/>
            <person name="Hensen N."/>
            <person name="Bonometti L."/>
            <person name="Westerberg I."/>
            <person name="Brannstrom I.O."/>
            <person name="Guillou S."/>
            <person name="Cros-Aarteil S."/>
            <person name="Calhoun S."/>
            <person name="Haridas S."/>
            <person name="Kuo A."/>
            <person name="Mondo S."/>
            <person name="Pangilinan J."/>
            <person name="Riley R."/>
            <person name="Labutti K."/>
            <person name="Andreopoulos B."/>
            <person name="Lipzen A."/>
            <person name="Chen C."/>
            <person name="Yanf M."/>
            <person name="Daum C."/>
            <person name="Ng V."/>
            <person name="Clum A."/>
            <person name="Steindorff A."/>
            <person name="Ohm R."/>
            <person name="Martin F."/>
            <person name="Silar P."/>
            <person name="Natvig D."/>
            <person name="Lalanne C."/>
            <person name="Gautier V."/>
            <person name="Ament-Velasquez S.L."/>
            <person name="Kruys A."/>
            <person name="Hutchinson M.I."/>
            <person name="Powell A.J."/>
            <person name="Barry K."/>
            <person name="Miller A.N."/>
            <person name="Grigoriev I.V."/>
            <person name="Debuchy R."/>
            <person name="Gladieux P."/>
            <person name="Thoren M.H."/>
            <person name="Johannesson H."/>
        </authorList>
    </citation>
    <scope>NUCLEOTIDE SEQUENCE</scope>
    <source>
        <strain evidence="14">8032-3</strain>
    </source>
</reference>
<dbReference type="InterPro" id="IPR029070">
    <property type="entry name" value="Chitinase_insertion_sf"/>
</dbReference>
<evidence type="ECO:0000256" key="2">
    <source>
        <dbReference type="ARBA" id="ARBA00004613"/>
    </source>
</evidence>
<dbReference type="GO" id="GO:0005576">
    <property type="term" value="C:extracellular region"/>
    <property type="evidence" value="ECO:0007669"/>
    <property type="project" value="UniProtKB-SubCell"/>
</dbReference>
<dbReference type="InterPro" id="IPR001579">
    <property type="entry name" value="Glyco_hydro_18_chit_AS"/>
</dbReference>
<dbReference type="GO" id="GO:0006032">
    <property type="term" value="P:chitin catabolic process"/>
    <property type="evidence" value="ECO:0007669"/>
    <property type="project" value="UniProtKB-KW"/>
</dbReference>
<evidence type="ECO:0000256" key="8">
    <source>
        <dbReference type="ARBA" id="ARBA00023277"/>
    </source>
</evidence>
<dbReference type="EMBL" id="MU839028">
    <property type="protein sequence ID" value="KAK1763367.1"/>
    <property type="molecule type" value="Genomic_DNA"/>
</dbReference>
<dbReference type="GO" id="GO:0008843">
    <property type="term" value="F:endochitinase activity"/>
    <property type="evidence" value="ECO:0007669"/>
    <property type="project" value="UniProtKB-EC"/>
</dbReference>
<comment type="caution">
    <text evidence="14">The sequence shown here is derived from an EMBL/GenBank/DDBJ whole genome shotgun (WGS) entry which is preliminary data.</text>
</comment>
<dbReference type="InterPro" id="IPR001223">
    <property type="entry name" value="Glyco_hydro18_cat"/>
</dbReference>
<dbReference type="Pfam" id="PF14040">
    <property type="entry name" value="DNase_NucA_NucB"/>
    <property type="match status" value="1"/>
</dbReference>
<comment type="catalytic activity">
    <reaction evidence="1">
        <text>Random endo-hydrolysis of N-acetyl-beta-D-glucosaminide (1-&gt;4)-beta-linkages in chitin and chitodextrins.</text>
        <dbReference type="EC" id="3.2.1.14"/>
    </reaction>
</comment>
<evidence type="ECO:0000256" key="9">
    <source>
        <dbReference type="ARBA" id="ARBA00023295"/>
    </source>
</evidence>
<gene>
    <name evidence="14" type="ORF">QBC33DRAFT_562918</name>
</gene>
<protein>
    <recommendedName>
        <fullName evidence="4">chitinase</fullName>
        <ecNumber evidence="4">3.2.1.14</ecNumber>
    </recommendedName>
</protein>
<keyword evidence="7" id="KW-0146">Chitin degradation</keyword>
<dbReference type="SUPFAM" id="SSF51445">
    <property type="entry name" value="(Trans)glycosidases"/>
    <property type="match status" value="1"/>
</dbReference>
<evidence type="ECO:0000256" key="1">
    <source>
        <dbReference type="ARBA" id="ARBA00000822"/>
    </source>
</evidence>
<keyword evidence="8" id="KW-0119">Carbohydrate metabolism</keyword>
<dbReference type="Proteomes" id="UP001244011">
    <property type="component" value="Unassembled WGS sequence"/>
</dbReference>
<evidence type="ECO:0000256" key="5">
    <source>
        <dbReference type="ARBA" id="ARBA00022525"/>
    </source>
</evidence>
<evidence type="ECO:0000256" key="12">
    <source>
        <dbReference type="SAM" id="MobiDB-lite"/>
    </source>
</evidence>
<evidence type="ECO:0000256" key="4">
    <source>
        <dbReference type="ARBA" id="ARBA00012729"/>
    </source>
</evidence>
<dbReference type="SMART" id="SM00636">
    <property type="entry name" value="Glyco_18"/>
    <property type="match status" value="1"/>
</dbReference>
<dbReference type="InterPro" id="IPR050314">
    <property type="entry name" value="Glycosyl_Hydrlase_18"/>
</dbReference>
<organism evidence="14 15">
    <name type="scientific">Phialemonium atrogriseum</name>
    <dbReference type="NCBI Taxonomy" id="1093897"/>
    <lineage>
        <taxon>Eukaryota</taxon>
        <taxon>Fungi</taxon>
        <taxon>Dikarya</taxon>
        <taxon>Ascomycota</taxon>
        <taxon>Pezizomycotina</taxon>
        <taxon>Sordariomycetes</taxon>
        <taxon>Sordariomycetidae</taxon>
        <taxon>Cephalothecales</taxon>
        <taxon>Cephalothecaceae</taxon>
        <taxon>Phialemonium</taxon>
    </lineage>
</organism>
<name>A0AAJ0BSR2_9PEZI</name>
<evidence type="ECO:0000313" key="15">
    <source>
        <dbReference type="Proteomes" id="UP001244011"/>
    </source>
</evidence>
<feature type="compositionally biased region" description="Basic and acidic residues" evidence="12">
    <location>
        <begin position="1743"/>
        <end position="1753"/>
    </location>
</feature>
<evidence type="ECO:0000256" key="11">
    <source>
        <dbReference type="RuleBase" id="RU000489"/>
    </source>
</evidence>
<evidence type="ECO:0000256" key="10">
    <source>
        <dbReference type="ARBA" id="ARBA00023326"/>
    </source>
</evidence>
<sequence length="1814" mass="202717">MSAAVSMVSVVSRKTSVETGASPTRTKRDVALLTECPVNTDALTYKRRIAYYELFTRTRSCNVKEPESLPLGPLTHLNLAFVNFGSDFKLIDDDSDWVRRTVLRKIKYPDLRINIAIGGWTFNDPPTSTYFSDMVGSYDGRATFIKSVCDYLRTYGLDGVDIDWEYPGATDRGGGPRDDTLYVQMLAELKEAFEREGAGWEISVTLPTSYWYLRGFSLENMQRQIDYFNIMSYDIHGMWDFDNKWTGPYLKGHTDWTEIDMGLDLLWRNNIKPENVVLGFGFYGRSFTVADPSCTEPNNVCQFATGGIPGSCSDTAGVLTYDEIASRNSTLDVKTFYDPETTVKYNIFGGNQWVSYDDGQSFRDKLSWLSKRCLSGLMIWAIDQDTGNWTAMGELFGDYSSTELHGLNGDSAEKLHDLFGQYTGQDCFVTPRCTDGSKGEQGPDQVCPGGTMSVDVAHNPQQRHPKPLYGDCSTGWYRHICCPVKSMPKHCEWNGEPERSEIGCSGKCGEGTFELNEDTAIDAKGTKQCYQGNRKLCCQGTKIIEDCVWSPCQGPLSGAQNPECEEGYEYQAFRYDKPDGVGLCREEYISPVDGSKGSPLMEPFKSALCCPKGRSFGKCNWANDPLPPPPPVWGDPKLYCLPQPCKADQLEIADAINPPRSSSLGGGRSEMSCDGISLPPNYDPHIGLCCEPPSTWNKDWPVDPEKLWDVHFNNPDTDRALWAYDDEYDHNDKDKQRSDNPDGTDAYGFLMLNGKKEALEDNFSNTHTVVRRTAAVPNVKREIITNNQTKVDQVFDHAEETFYVYCSYSAGSQQCEDVWAGGVEDTIIRLPSHVGEGPFARIVSMKPAGEDYALPNHHIQHRSLDGLHDNPVYELKIDYNFHLVRDDRGPVQIRVDYTNLLGYWKELTDSPHSKRSRVWGSSPAVEDDGFTMRHFRDRVNRAEEVEEQLNKKRKRQYVETTMPFEVRPAAPPDGAECSDPETQHQERRADVARRDGNVAKRWWGIFAKWLEKLTTVRKAEVGDLPLGWADEINLFKAQWGCPGKLWSANLRMDLQARVSMQATYAYYFSATFIPPTQKPDVFFYFGIQPEAELMLKLVGNAGLHWTSDRKKIIDTLGYPGLAIKGIAAVGPTLDVYGQMKGEINIHGEAKAGVTLKFDKAQAYWPQDSSDVAKYDEYLDLGLVDDPPNKPSGPELAPTFEAGVQVTADLYVIVQPEANVGIKIGGESWTGGLSLIDAQITAWVRGMIQFHAAGAISTVTKAWDYSYGAYLYYNLGYNAHATILQWATWALGERAAYSPDHKYTIYENSGSIPIGDNNAKRMVKLIDDPSQAEPFGNDTTSVNALLDPSYLFRRADDANGDVDPAIPTFTKPITCPAGSSADITIPELRFNCGAFPPLQVLDLTGQYQNMAPLCQGYKAVQGLPMTLTHAPELDVAQGKWLRKKRRKQCPNLKSDDDSCPPQTAKLHAAIGYTGKEKKLECDEFPWASSEEGGDFKPDNQRSQVCVPSAQNGLGGNCIALMSFIQQNVGKMEPSVENVDDRKDDWLYWGSQADANDRKFWYTEDYTYGSVKQRFTTYDNVQPIPAGYNDITWPTTSTKSFVFKRNYTFSIVDRGSDAASWWGATGKSFTTGSYTFSNQDPKDFSSVVCGINIFGQDTYYKNPKQGSTLPFNGLCRTNKREFKRGWEDQFVTSRCMIDFGSSLTKRSGGSRVEEDWEVKNLTVFDEELDMTNPNALVELMEREMTEAKEAEEKRRQGSVSAAGGPTLRATVPGEQSFAEEAESSTLMDEASPSLGETVEVDGLRLGLGLESFGDKM</sequence>
<keyword evidence="5" id="KW-0964">Secreted</keyword>
<dbReference type="RefSeq" id="XP_060279580.1">
    <property type="nucleotide sequence ID" value="XM_060430241.1"/>
</dbReference>
<dbReference type="InterPro" id="IPR011583">
    <property type="entry name" value="Chitinase_II/V-like_cat"/>
</dbReference>
<dbReference type="Gene3D" id="3.20.20.80">
    <property type="entry name" value="Glycosidases"/>
    <property type="match status" value="1"/>
</dbReference>
<keyword evidence="15" id="KW-1185">Reference proteome</keyword>
<evidence type="ECO:0000259" key="13">
    <source>
        <dbReference type="PROSITE" id="PS51910"/>
    </source>
</evidence>
<feature type="region of interest" description="Disordered" evidence="12">
    <location>
        <begin position="1743"/>
        <end position="1795"/>
    </location>
</feature>
<feature type="compositionally biased region" description="Basic and acidic residues" evidence="12">
    <location>
        <begin position="981"/>
        <end position="991"/>
    </location>
</feature>
<accession>A0AAJ0BSR2</accession>
<evidence type="ECO:0000313" key="14">
    <source>
        <dbReference type="EMBL" id="KAK1763367.1"/>
    </source>
</evidence>
<feature type="region of interest" description="Disordered" evidence="12">
    <location>
        <begin position="966"/>
        <end position="991"/>
    </location>
</feature>
<dbReference type="PANTHER" id="PTHR11177">
    <property type="entry name" value="CHITINASE"/>
    <property type="match status" value="1"/>
</dbReference>
<dbReference type="Pfam" id="PF00704">
    <property type="entry name" value="Glyco_hydro_18"/>
    <property type="match status" value="1"/>
</dbReference>
<proteinExistence type="inferred from homology"/>